<comment type="caution">
    <text evidence="2">Lacks conserved residue(s) required for the propagation of feature annotation.</text>
</comment>
<feature type="binding site" evidence="2">
    <location>
        <position position="229"/>
    </location>
    <ligand>
        <name>Mg(2+)</name>
        <dbReference type="ChEBI" id="CHEBI:18420"/>
        <label>5</label>
    </ligand>
</feature>
<dbReference type="PANTHER" id="PTHR30270">
    <property type="entry name" value="THIAMINE-MONOPHOSPHATE KINASE"/>
    <property type="match status" value="1"/>
</dbReference>
<feature type="domain" description="PurM-like N-terminal" evidence="3">
    <location>
        <begin position="47"/>
        <end position="157"/>
    </location>
</feature>
<evidence type="ECO:0000256" key="1">
    <source>
        <dbReference type="ARBA" id="ARBA00022977"/>
    </source>
</evidence>
<gene>
    <name evidence="2" type="primary">thiL</name>
    <name evidence="5" type="ORF">IP93_00191</name>
</gene>
<comment type="catalytic activity">
    <reaction evidence="2">
        <text>thiamine phosphate + ATP = thiamine diphosphate + ADP</text>
        <dbReference type="Rhea" id="RHEA:15913"/>
        <dbReference type="ChEBI" id="CHEBI:30616"/>
        <dbReference type="ChEBI" id="CHEBI:37575"/>
        <dbReference type="ChEBI" id="CHEBI:58937"/>
        <dbReference type="ChEBI" id="CHEBI:456216"/>
        <dbReference type="EC" id="2.7.4.16"/>
    </reaction>
</comment>
<keyword evidence="2" id="KW-0479">Metal-binding</keyword>
<feature type="binding site" evidence="2">
    <location>
        <position position="49"/>
    </location>
    <ligand>
        <name>Mg(2+)</name>
        <dbReference type="ChEBI" id="CHEBI:18420"/>
        <label>4</label>
    </ligand>
</feature>
<dbReference type="GO" id="GO:0009030">
    <property type="term" value="F:thiamine-phosphate kinase activity"/>
    <property type="evidence" value="ECO:0007669"/>
    <property type="project" value="UniProtKB-UniRule"/>
</dbReference>
<dbReference type="InterPro" id="IPR016188">
    <property type="entry name" value="PurM-like_N"/>
</dbReference>
<comment type="pathway">
    <text evidence="2">Cofactor biosynthesis; thiamine diphosphate biosynthesis; thiamine diphosphate from thiamine phosphate: step 1/1.</text>
</comment>
<dbReference type="PANTHER" id="PTHR30270:SF0">
    <property type="entry name" value="THIAMINE-MONOPHOSPHATE KINASE"/>
    <property type="match status" value="1"/>
</dbReference>
<feature type="domain" description="PurM-like C-terminal" evidence="4">
    <location>
        <begin position="169"/>
        <end position="313"/>
    </location>
</feature>
<comment type="similarity">
    <text evidence="2">Belongs to the thiamine-monophosphate kinase family.</text>
</comment>
<dbReference type="InterPro" id="IPR036921">
    <property type="entry name" value="PurM-like_N_sf"/>
</dbReference>
<comment type="function">
    <text evidence="2">Catalyzes the ATP-dependent phosphorylation of thiamine-monophosphate (TMP) to form thiamine-pyrophosphate (TPP), the active form of vitamin B1.</text>
</comment>
<dbReference type="EMBL" id="VLKP01000001">
    <property type="protein sequence ID" value="TWI14197.1"/>
    <property type="molecule type" value="Genomic_DNA"/>
</dbReference>
<feature type="binding site" evidence="2">
    <location>
        <begin position="140"/>
        <end position="141"/>
    </location>
    <ligand>
        <name>ATP</name>
        <dbReference type="ChEBI" id="CHEBI:30616"/>
    </ligand>
</feature>
<feature type="binding site" evidence="2">
    <location>
        <position position="334"/>
    </location>
    <ligand>
        <name>substrate</name>
    </ligand>
</feature>
<protein>
    <recommendedName>
        <fullName evidence="2">Thiamine-monophosphate kinase</fullName>
        <shortName evidence="2">TMP kinase</shortName>
        <shortName evidence="2">Thiamine-phosphate kinase</shortName>
        <ecNumber evidence="2">2.7.4.16</ecNumber>
    </recommendedName>
</protein>
<dbReference type="SUPFAM" id="SSF55326">
    <property type="entry name" value="PurM N-terminal domain-like"/>
    <property type="match status" value="1"/>
</dbReference>
<keyword evidence="2" id="KW-0808">Transferase</keyword>
<evidence type="ECO:0000259" key="4">
    <source>
        <dbReference type="Pfam" id="PF02769"/>
    </source>
</evidence>
<keyword evidence="2 5" id="KW-0418">Kinase</keyword>
<feature type="binding site" evidence="2">
    <location>
        <position position="94"/>
    </location>
    <ligand>
        <name>Mg(2+)</name>
        <dbReference type="ChEBI" id="CHEBI:18420"/>
        <label>4</label>
    </ligand>
</feature>
<dbReference type="PIRSF" id="PIRSF005303">
    <property type="entry name" value="Thiam_monoph_kin"/>
    <property type="match status" value="1"/>
</dbReference>
<evidence type="ECO:0000313" key="6">
    <source>
        <dbReference type="Proteomes" id="UP000316471"/>
    </source>
</evidence>
<feature type="binding site" evidence="2">
    <location>
        <position position="94"/>
    </location>
    <ligand>
        <name>Mg(2+)</name>
        <dbReference type="ChEBI" id="CHEBI:18420"/>
        <label>2</label>
    </ligand>
</feature>
<keyword evidence="2" id="KW-0460">Magnesium</keyword>
<feature type="binding site" evidence="2">
    <location>
        <position position="94"/>
    </location>
    <ligand>
        <name>Mg(2+)</name>
        <dbReference type="ChEBI" id="CHEBI:18420"/>
        <label>3</label>
    </ligand>
</feature>
<dbReference type="NCBIfam" id="TIGR01379">
    <property type="entry name" value="thiL"/>
    <property type="match status" value="1"/>
</dbReference>
<comment type="caution">
    <text evidence="5">The sequence shown here is derived from an EMBL/GenBank/DDBJ whole genome shotgun (WGS) entry which is preliminary data.</text>
</comment>
<dbReference type="EC" id="2.7.4.16" evidence="2"/>
<dbReference type="Pfam" id="PF00586">
    <property type="entry name" value="AIRS"/>
    <property type="match status" value="1"/>
</dbReference>
<reference evidence="5 6" key="1">
    <citation type="journal article" date="2015" name="Stand. Genomic Sci.">
        <title>Genomic Encyclopedia of Bacterial and Archaeal Type Strains, Phase III: the genomes of soil and plant-associated and newly described type strains.</title>
        <authorList>
            <person name="Whitman W.B."/>
            <person name="Woyke T."/>
            <person name="Klenk H.P."/>
            <person name="Zhou Y."/>
            <person name="Lilburn T.G."/>
            <person name="Beck B.J."/>
            <person name="De Vos P."/>
            <person name="Vandamme P."/>
            <person name="Eisen J.A."/>
            <person name="Garrity G."/>
            <person name="Hugenholtz P."/>
            <person name="Kyrpides N.C."/>
        </authorList>
    </citation>
    <scope>NUCLEOTIDE SEQUENCE [LARGE SCALE GENOMIC DNA]</scope>
    <source>
        <strain evidence="5 6">CGMCC 1.10136</strain>
    </source>
</reference>
<dbReference type="GO" id="GO:0009229">
    <property type="term" value="P:thiamine diphosphate biosynthetic process"/>
    <property type="evidence" value="ECO:0007669"/>
    <property type="project" value="UniProtKB-UniRule"/>
</dbReference>
<dbReference type="SUPFAM" id="SSF56042">
    <property type="entry name" value="PurM C-terminal domain-like"/>
    <property type="match status" value="1"/>
</dbReference>
<proteinExistence type="inferred from homology"/>
<dbReference type="GO" id="GO:0005524">
    <property type="term" value="F:ATP binding"/>
    <property type="evidence" value="ECO:0007669"/>
    <property type="project" value="UniProtKB-UniRule"/>
</dbReference>
<evidence type="ECO:0000256" key="2">
    <source>
        <dbReference type="HAMAP-Rule" id="MF_02128"/>
    </source>
</evidence>
<feature type="binding site" evidence="2">
    <location>
        <position position="141"/>
    </location>
    <ligand>
        <name>Mg(2+)</name>
        <dbReference type="ChEBI" id="CHEBI:18420"/>
        <label>1</label>
    </ligand>
</feature>
<dbReference type="AlphaFoldDB" id="A0A562M2M4"/>
<dbReference type="GO" id="GO:0000287">
    <property type="term" value="F:magnesium ion binding"/>
    <property type="evidence" value="ECO:0007669"/>
    <property type="project" value="UniProtKB-UniRule"/>
</dbReference>
<dbReference type="Pfam" id="PF02769">
    <property type="entry name" value="AIRS_C"/>
    <property type="match status" value="1"/>
</dbReference>
<feature type="binding site" evidence="2">
    <location>
        <position position="49"/>
    </location>
    <ligand>
        <name>Mg(2+)</name>
        <dbReference type="ChEBI" id="CHEBI:18420"/>
        <label>3</label>
    </ligand>
</feature>
<dbReference type="Proteomes" id="UP000316471">
    <property type="component" value="Unassembled WGS sequence"/>
</dbReference>
<organism evidence="5 6">
    <name type="scientific">Aerolutibacter ruishenii</name>
    <dbReference type="NCBI Taxonomy" id="686800"/>
    <lineage>
        <taxon>Bacteria</taxon>
        <taxon>Pseudomonadati</taxon>
        <taxon>Pseudomonadota</taxon>
        <taxon>Gammaproteobacteria</taxon>
        <taxon>Lysobacterales</taxon>
        <taxon>Lysobacteraceae</taxon>
        <taxon>Aerolutibacter</taxon>
    </lineage>
</organism>
<sequence length="339" mass="35216">MPPPHGVRWKWAPAARAESVGSTAEFDLIERIRRRAATRDDVVLGIGDDAAILQPPPGQQLVVAMDTLNTGVHFPEETAPADIGWKALAVNLSDLAAMGAMPAWCTLSLSLPHSDAAWVDAFLDGFLGLAQMHGVALVGGDTTRGPLSVSVTVHGFVAPGLALRRDAARVGDEVWVSGTVGDAAGALAQWTSGQPVASGLRDRLDRPTPRVALGRALVGLVHACIDISDGLAADLAHVAQASGVSIDVHAPALPASEALVKAFDVPRRMHLQATGGDDYELCFTAPGASRAALVRIASEMAIPLTSIGTVTAATAQLRLLDAAGRPWVPSRAGYEHFSG</sequence>
<feature type="binding site" evidence="2">
    <location>
        <position position="66"/>
    </location>
    <ligand>
        <name>Mg(2+)</name>
        <dbReference type="ChEBI" id="CHEBI:18420"/>
        <label>1</label>
    </ligand>
</feature>
<dbReference type="UniPathway" id="UPA00060">
    <property type="reaction ID" value="UER00142"/>
</dbReference>
<feature type="binding site" evidence="2">
    <location>
        <position position="73"/>
    </location>
    <ligand>
        <name>substrate</name>
    </ligand>
</feature>
<dbReference type="CDD" id="cd02194">
    <property type="entry name" value="ThiL"/>
    <property type="match status" value="1"/>
</dbReference>
<feature type="binding site" evidence="2">
    <location>
        <position position="277"/>
    </location>
    <ligand>
        <name>substrate</name>
    </ligand>
</feature>
<evidence type="ECO:0000313" key="5">
    <source>
        <dbReference type="EMBL" id="TWI14197.1"/>
    </source>
</evidence>
<feature type="binding site" evidence="2">
    <location>
        <position position="228"/>
    </location>
    <ligand>
        <name>ATP</name>
        <dbReference type="ChEBI" id="CHEBI:30616"/>
    </ligand>
</feature>
<dbReference type="InterPro" id="IPR010918">
    <property type="entry name" value="PurM-like_C_dom"/>
</dbReference>
<dbReference type="HAMAP" id="MF_02128">
    <property type="entry name" value="TMP_kinase"/>
    <property type="match status" value="1"/>
</dbReference>
<comment type="miscellaneous">
    <text evidence="2">Reaction mechanism of ThiL seems to utilize a direct, inline transfer of the gamma-phosphate of ATP to TMP rather than a phosphorylated enzyme intermediate.</text>
</comment>
<evidence type="ECO:0000259" key="3">
    <source>
        <dbReference type="Pfam" id="PF00586"/>
    </source>
</evidence>
<keyword evidence="6" id="KW-1185">Reference proteome</keyword>
<keyword evidence="2" id="KW-0067">ATP-binding</keyword>
<accession>A0A562M2M4</accession>
<dbReference type="InterPro" id="IPR006283">
    <property type="entry name" value="ThiL-like"/>
</dbReference>
<keyword evidence="1 2" id="KW-0784">Thiamine biosynthesis</keyword>
<feature type="binding site" evidence="2">
    <location>
        <position position="165"/>
    </location>
    <ligand>
        <name>ATP</name>
        <dbReference type="ChEBI" id="CHEBI:30616"/>
    </ligand>
</feature>
<keyword evidence="2" id="KW-0547">Nucleotide-binding</keyword>
<name>A0A562M2M4_9GAMM</name>
<dbReference type="OrthoDB" id="9802811at2"/>
<feature type="binding site" evidence="2">
    <location>
        <position position="66"/>
    </location>
    <ligand>
        <name>Mg(2+)</name>
        <dbReference type="ChEBI" id="CHEBI:18420"/>
        <label>2</label>
    </ligand>
</feature>
<dbReference type="Gene3D" id="3.90.650.10">
    <property type="entry name" value="PurM-like C-terminal domain"/>
    <property type="match status" value="1"/>
</dbReference>
<dbReference type="InterPro" id="IPR036676">
    <property type="entry name" value="PurM-like_C_sf"/>
</dbReference>
<dbReference type="GO" id="GO:0009228">
    <property type="term" value="P:thiamine biosynthetic process"/>
    <property type="evidence" value="ECO:0007669"/>
    <property type="project" value="UniProtKB-KW"/>
</dbReference>
<feature type="binding site" evidence="2">
    <location>
        <position position="226"/>
    </location>
    <ligand>
        <name>Mg(2+)</name>
        <dbReference type="ChEBI" id="CHEBI:18420"/>
        <label>3</label>
    </ligand>
</feature>
<dbReference type="Gene3D" id="3.30.1330.10">
    <property type="entry name" value="PurM-like, N-terminal domain"/>
    <property type="match status" value="1"/>
</dbReference>